<evidence type="ECO:0000313" key="1">
    <source>
        <dbReference type="EMBL" id="CDG45111.1"/>
    </source>
</evidence>
<protein>
    <submittedName>
        <fullName evidence="1">Uncharacterized protein</fullName>
    </submittedName>
</protein>
<evidence type="ECO:0000313" key="2">
    <source>
        <dbReference type="Proteomes" id="UP000016703"/>
    </source>
</evidence>
<organism evidence="1 2">
    <name type="scientific">Listeria monocytogenes serotype 1/2a (strain EGD / Mackaness)</name>
    <dbReference type="NCBI Taxonomy" id="1334565"/>
    <lineage>
        <taxon>Bacteria</taxon>
        <taxon>Bacillati</taxon>
        <taxon>Bacillota</taxon>
        <taxon>Bacilli</taxon>
        <taxon>Bacillales</taxon>
        <taxon>Listeriaceae</taxon>
        <taxon>Listeria</taxon>
    </lineage>
</organism>
<dbReference type="KEGG" id="lmod:LMON_1253"/>
<dbReference type="AlphaFoldDB" id="A0A3Q0NDU2"/>
<dbReference type="Proteomes" id="UP000016703">
    <property type="component" value="Chromosome"/>
</dbReference>
<dbReference type="EMBL" id="HG421741">
    <property type="protein sequence ID" value="CDG45111.1"/>
    <property type="molecule type" value="Genomic_DNA"/>
</dbReference>
<sequence length="83" mass="9438">MKLKSELKLEDMFNRGGKYTECENPACNNAYHILNDRCYIILGQNKPNGVYVDLAFCSLECLIQTDSIADTLVIEKMTEEEAN</sequence>
<proteinExistence type="predicted"/>
<name>A0A3Q0NDU2_LISMG</name>
<reference evidence="1 2" key="1">
    <citation type="journal article" date="2014" name="MBio">
        <title>Comparison of widely used Listeria monocytogenes strains EGD, 10403S, and EGD-e highlights genomic variations underlying differences in pathogenicity.</title>
        <authorList>
            <person name="Becavin C."/>
            <person name="Bouchier C."/>
            <person name="Lechat P."/>
            <person name="Archambaud C."/>
            <person name="Creno S."/>
            <person name="Gouin E."/>
            <person name="Wu Z."/>
            <person name="Kuhbacher A."/>
            <person name="Brisse S."/>
            <person name="Pucciarelli M.G."/>
            <person name="Garcia-del Portillo F."/>
            <person name="Hain T."/>
            <person name="Portnoy D.A."/>
            <person name="Chakraborty T."/>
            <person name="Lecuit M."/>
            <person name="Pizarro-Cerda J."/>
            <person name="Moszer I."/>
            <person name="Bierne H."/>
            <person name="Cossart P."/>
        </authorList>
    </citation>
    <scope>NUCLEOTIDE SEQUENCE [LARGE SCALE GENOMIC DNA]</scope>
    <source>
        <strain evidence="2">EGD / Mackaness</strain>
    </source>
</reference>
<gene>
    <name evidence="1" type="ORF">LMON_1253</name>
</gene>
<accession>A0A3Q0NDU2</accession>
<dbReference type="RefSeq" id="WP_014930897.1">
    <property type="nucleotide sequence ID" value="NC_022568.1"/>
</dbReference>